<feature type="transmembrane region" description="Helical" evidence="8">
    <location>
        <begin position="182"/>
        <end position="202"/>
    </location>
</feature>
<sequence length="465" mass="50648">AFAQLSQLNNRRDPLKETMSSSEQQSSSLRRRVLLLNLFFGFLAVAGQVGQNVSLPLWIDSGRPDTCGNRSTGNSSAGGELSEDPPLLLEEEEPLQQWEGREPANCTVGRSIDSYFVYTFACTSFVLIFGLLLIPIKLLSPSSLGQTERRFPQLALFLIGFFDALNGVLVVFASSGKRTLPALQPILSNFMIPLTVTFRLVLLRKSPSRLKGLAALGVFLALVVSLLPTMVPSLGAETEGGARGIGRVLWPVVFMLGFVPAAVMNVLQEKWLKHRLEAAGGGQLNLIFFLFSTSCYQLLTALALFWVDIVPGYGNANSLWQLGDSWRFGVSCFFGGDGCPADSGVRGAMFIGMYTVSYIGGGLMLRYAEGATLLAVVSALVTPLGFLFWTFFQEDPFQFHIQTSYTTWFALASLSLMVPAILAYNWRSEAADEARRLLIQADEANEASDSEAAGKYGGTNIEYSG</sequence>
<dbReference type="AlphaFoldDB" id="A0A267FXY7"/>
<dbReference type="PANTHER" id="PTHR31326">
    <property type="entry name" value="PROTEIN CLT2, CHLOROPLASTIC"/>
    <property type="match status" value="1"/>
</dbReference>
<keyword evidence="5 8" id="KW-1133">Transmembrane helix</keyword>
<name>A0A267FXY7_9PLAT</name>
<feature type="transmembrane region" description="Helical" evidence="8">
    <location>
        <begin position="372"/>
        <end position="392"/>
    </location>
</feature>
<evidence type="ECO:0000313" key="9">
    <source>
        <dbReference type="EMBL" id="PAA78074.1"/>
    </source>
</evidence>
<evidence type="ECO:0008006" key="11">
    <source>
        <dbReference type="Google" id="ProtNLM"/>
    </source>
</evidence>
<reference evidence="9 10" key="1">
    <citation type="submission" date="2017-06" db="EMBL/GenBank/DDBJ databases">
        <title>A platform for efficient transgenesis in Macrostomum lignano, a flatworm model organism for stem cell research.</title>
        <authorList>
            <person name="Berezikov E."/>
        </authorList>
    </citation>
    <scope>NUCLEOTIDE SEQUENCE [LARGE SCALE GENOMIC DNA]</scope>
    <source>
        <strain evidence="9">DV1</strain>
        <tissue evidence="9">Whole organism</tissue>
    </source>
</reference>
<evidence type="ECO:0000256" key="1">
    <source>
        <dbReference type="ARBA" id="ARBA00004141"/>
    </source>
</evidence>
<dbReference type="OrthoDB" id="6335830at2759"/>
<feature type="transmembrane region" description="Helical" evidence="8">
    <location>
        <begin position="287"/>
        <end position="307"/>
    </location>
</feature>
<feature type="transmembrane region" description="Helical" evidence="8">
    <location>
        <begin position="214"/>
        <end position="236"/>
    </location>
</feature>
<evidence type="ECO:0000256" key="3">
    <source>
        <dbReference type="ARBA" id="ARBA00022448"/>
    </source>
</evidence>
<keyword evidence="6 8" id="KW-0472">Membrane</keyword>
<evidence type="ECO:0000256" key="5">
    <source>
        <dbReference type="ARBA" id="ARBA00022989"/>
    </source>
</evidence>
<gene>
    <name evidence="9" type="ORF">BOX15_Mlig016492g2</name>
</gene>
<accession>A0A267FXY7</accession>
<comment type="similarity">
    <text evidence="2">Belongs to the CRT-like transporter family.</text>
</comment>
<dbReference type="Pfam" id="PF08627">
    <property type="entry name" value="CRT-like"/>
    <property type="match status" value="1"/>
</dbReference>
<feature type="transmembrane region" description="Helical" evidence="8">
    <location>
        <begin position="404"/>
        <end position="426"/>
    </location>
</feature>
<keyword evidence="4 8" id="KW-0812">Transmembrane</keyword>
<feature type="non-terminal residue" evidence="9">
    <location>
        <position position="1"/>
    </location>
</feature>
<dbReference type="InterPro" id="IPR013936">
    <property type="entry name" value="CRT-like"/>
</dbReference>
<comment type="caution">
    <text evidence="9">The sequence shown here is derived from an EMBL/GenBank/DDBJ whole genome shotgun (WGS) entry which is preliminary data.</text>
</comment>
<dbReference type="GO" id="GO:0016020">
    <property type="term" value="C:membrane"/>
    <property type="evidence" value="ECO:0007669"/>
    <property type="project" value="UniProtKB-SubCell"/>
</dbReference>
<feature type="transmembrane region" description="Helical" evidence="8">
    <location>
        <begin position="115"/>
        <end position="134"/>
    </location>
</feature>
<evidence type="ECO:0000256" key="2">
    <source>
        <dbReference type="ARBA" id="ARBA00006690"/>
    </source>
</evidence>
<dbReference type="EMBL" id="NIVC01000709">
    <property type="protein sequence ID" value="PAA78074.1"/>
    <property type="molecule type" value="Genomic_DNA"/>
</dbReference>
<dbReference type="PANTHER" id="PTHR31326:SF1">
    <property type="entry name" value="PROTEIN CLT2, CHLOROPLASTIC"/>
    <property type="match status" value="1"/>
</dbReference>
<comment type="subcellular location">
    <subcellularLocation>
        <location evidence="1">Membrane</location>
        <topology evidence="1">Multi-pass membrane protein</topology>
    </subcellularLocation>
</comment>
<organism evidence="9 10">
    <name type="scientific">Macrostomum lignano</name>
    <dbReference type="NCBI Taxonomy" id="282301"/>
    <lineage>
        <taxon>Eukaryota</taxon>
        <taxon>Metazoa</taxon>
        <taxon>Spiralia</taxon>
        <taxon>Lophotrochozoa</taxon>
        <taxon>Platyhelminthes</taxon>
        <taxon>Rhabditophora</taxon>
        <taxon>Macrostomorpha</taxon>
        <taxon>Macrostomida</taxon>
        <taxon>Macrostomidae</taxon>
        <taxon>Macrostomum</taxon>
    </lineage>
</organism>
<evidence type="ECO:0000256" key="8">
    <source>
        <dbReference type="SAM" id="Phobius"/>
    </source>
</evidence>
<feature type="transmembrane region" description="Helical" evidence="8">
    <location>
        <begin position="248"/>
        <end position="267"/>
    </location>
</feature>
<feature type="transmembrane region" description="Helical" evidence="8">
    <location>
        <begin position="154"/>
        <end position="176"/>
    </location>
</feature>
<evidence type="ECO:0000313" key="10">
    <source>
        <dbReference type="Proteomes" id="UP000215902"/>
    </source>
</evidence>
<evidence type="ECO:0000256" key="6">
    <source>
        <dbReference type="ARBA" id="ARBA00023136"/>
    </source>
</evidence>
<feature type="region of interest" description="Disordered" evidence="7">
    <location>
        <begin position="1"/>
        <end position="24"/>
    </location>
</feature>
<evidence type="ECO:0000256" key="4">
    <source>
        <dbReference type="ARBA" id="ARBA00022692"/>
    </source>
</evidence>
<feature type="transmembrane region" description="Helical" evidence="8">
    <location>
        <begin position="347"/>
        <end position="365"/>
    </location>
</feature>
<keyword evidence="10" id="KW-1185">Reference proteome</keyword>
<proteinExistence type="inferred from homology"/>
<feature type="transmembrane region" description="Helical" evidence="8">
    <location>
        <begin position="33"/>
        <end position="50"/>
    </location>
</feature>
<keyword evidence="3" id="KW-0813">Transport</keyword>
<evidence type="ECO:0000256" key="7">
    <source>
        <dbReference type="SAM" id="MobiDB-lite"/>
    </source>
</evidence>
<protein>
    <recommendedName>
        <fullName evidence="11">EamA domain-containing protein</fullName>
    </recommendedName>
</protein>
<dbReference type="Proteomes" id="UP000215902">
    <property type="component" value="Unassembled WGS sequence"/>
</dbReference>